<dbReference type="AlphaFoldDB" id="A0A6P1MAK1"/>
<dbReference type="REBASE" id="365094">
    <property type="entry name" value="R2.KbaS5007ORF1380P"/>
</dbReference>
<dbReference type="Pfam" id="PF13391">
    <property type="entry name" value="HNH_2"/>
    <property type="match status" value="1"/>
</dbReference>
<dbReference type="Proteomes" id="UP000464954">
    <property type="component" value="Chromosome"/>
</dbReference>
<organism evidence="2 3">
    <name type="scientific">Tichowtungia aerotolerans</name>
    <dbReference type="NCBI Taxonomy" id="2697043"/>
    <lineage>
        <taxon>Bacteria</taxon>
        <taxon>Pseudomonadati</taxon>
        <taxon>Kiritimatiellota</taxon>
        <taxon>Tichowtungiia</taxon>
        <taxon>Tichowtungiales</taxon>
        <taxon>Tichowtungiaceae</taxon>
        <taxon>Tichowtungia</taxon>
    </lineage>
</organism>
<name>A0A6P1MAK1_9BACT</name>
<proteinExistence type="predicted"/>
<evidence type="ECO:0000313" key="3">
    <source>
        <dbReference type="Proteomes" id="UP000464954"/>
    </source>
</evidence>
<protein>
    <recommendedName>
        <fullName evidence="1">HNH nuclease domain-containing protein</fullName>
    </recommendedName>
</protein>
<dbReference type="KEGG" id="taer:GT409_01390"/>
<evidence type="ECO:0000313" key="2">
    <source>
        <dbReference type="EMBL" id="QHI68155.1"/>
    </source>
</evidence>
<sequence length="300" mass="34427">MQKVLVGLVLPDRLLAMNVRKQYSEFLYAGNVQGSNKASSYIRALVLLDGILRQTGLLEHRDFWSIESVDEIDRLYKYALEFQKEEGSIFLHSGLPPSYGRNGYYSAALKSYQQFLVLRQYEDGLWDVYNTSGIDPTELGKKLARKKIKFAETLVEDRDVDFSTKEGKDILRQTKARVNQKFFRDMILVDYETQCCVTGLNIPAVLRASHIVGWAEDKANRMNPANGLCLSATYDAAFDRHLISFDDDFRMILSPGLKEHYSNEAFKTHFLAFEGKLISPPKRFCPDQSFLEKHRQKLVA</sequence>
<dbReference type="EMBL" id="CP047593">
    <property type="protein sequence ID" value="QHI68155.1"/>
    <property type="molecule type" value="Genomic_DNA"/>
</dbReference>
<evidence type="ECO:0000259" key="1">
    <source>
        <dbReference type="Pfam" id="PF13391"/>
    </source>
</evidence>
<dbReference type="InterPro" id="IPR003615">
    <property type="entry name" value="HNH_nuc"/>
</dbReference>
<keyword evidence="3" id="KW-1185">Reference proteome</keyword>
<feature type="domain" description="HNH nuclease" evidence="1">
    <location>
        <begin position="195"/>
        <end position="246"/>
    </location>
</feature>
<reference evidence="2 3" key="1">
    <citation type="submission" date="2020-01" db="EMBL/GenBank/DDBJ databases">
        <title>Ponticoccus aerotolerans gen. nov., sp. nov., an anaerobic bacterium and proposal of Ponticoccusceae fam. nov., Ponticoccusles ord. nov. and Ponticoccuse classis nov. in the phylum Kiritimatiellaeota.</title>
        <authorList>
            <person name="Zhou L.Y."/>
            <person name="Du Z.J."/>
        </authorList>
    </citation>
    <scope>NUCLEOTIDE SEQUENCE [LARGE SCALE GENOMIC DNA]</scope>
    <source>
        <strain evidence="2 3">S-5007</strain>
    </source>
</reference>
<gene>
    <name evidence="2" type="ORF">GT409_01390</name>
</gene>
<accession>A0A6P1MAK1</accession>